<dbReference type="PANTHER" id="PTHR11749">
    <property type="entry name" value="RIBULOSE-5-PHOSPHATE-3-EPIMERASE"/>
    <property type="match status" value="1"/>
</dbReference>
<feature type="active site" description="Proton donor" evidence="10 12">
    <location>
        <position position="177"/>
    </location>
</feature>
<dbReference type="HAMAP" id="MF_02227">
    <property type="entry name" value="RPE"/>
    <property type="match status" value="1"/>
</dbReference>
<dbReference type="PROSITE" id="PS01085">
    <property type="entry name" value="RIBUL_P_3_EPIMER_1"/>
    <property type="match status" value="1"/>
</dbReference>
<feature type="binding site" evidence="10 13">
    <location>
        <position position="177"/>
    </location>
    <ligand>
        <name>a divalent metal cation</name>
        <dbReference type="ChEBI" id="CHEBI:60240"/>
    </ligand>
</feature>
<name>A0A9D0Z3Y4_9FIRM</name>
<reference evidence="15" key="2">
    <citation type="journal article" date="2021" name="PeerJ">
        <title>Extensive microbial diversity within the chicken gut microbiome revealed by metagenomics and culture.</title>
        <authorList>
            <person name="Gilroy R."/>
            <person name="Ravi A."/>
            <person name="Getino M."/>
            <person name="Pursley I."/>
            <person name="Horton D.L."/>
            <person name="Alikhan N.F."/>
            <person name="Baker D."/>
            <person name="Gharbi K."/>
            <person name="Hall N."/>
            <person name="Watson M."/>
            <person name="Adriaenssens E.M."/>
            <person name="Foster-Nyarko E."/>
            <person name="Jarju S."/>
            <person name="Secka A."/>
            <person name="Antonio M."/>
            <person name="Oren A."/>
            <person name="Chaudhuri R.R."/>
            <person name="La Ragione R."/>
            <person name="Hildebrand F."/>
            <person name="Pallen M.J."/>
        </authorList>
    </citation>
    <scope>NUCLEOTIDE SEQUENCE</scope>
    <source>
        <strain evidence="15">13361</strain>
    </source>
</reference>
<evidence type="ECO:0000256" key="6">
    <source>
        <dbReference type="ARBA" id="ARBA00009541"/>
    </source>
</evidence>
<evidence type="ECO:0000313" key="16">
    <source>
        <dbReference type="Proteomes" id="UP000886796"/>
    </source>
</evidence>
<dbReference type="GO" id="GO:0046872">
    <property type="term" value="F:metal ion binding"/>
    <property type="evidence" value="ECO:0007669"/>
    <property type="project" value="UniProtKB-UniRule"/>
</dbReference>
<keyword evidence="10 11" id="KW-0119">Carbohydrate metabolism</keyword>
<comment type="cofactor">
    <cofactor evidence="3">
        <name>Co(2+)</name>
        <dbReference type="ChEBI" id="CHEBI:48828"/>
    </cofactor>
</comment>
<feature type="binding site" evidence="10 14">
    <location>
        <begin position="144"/>
        <end position="147"/>
    </location>
    <ligand>
        <name>substrate</name>
    </ligand>
</feature>
<evidence type="ECO:0000256" key="10">
    <source>
        <dbReference type="HAMAP-Rule" id="MF_02227"/>
    </source>
</evidence>
<keyword evidence="13" id="KW-0170">Cobalt</keyword>
<sequence>MAILSPSLLAADPLNLGKEMKRAEAAGAKWLHVDVMDGCFVPNLSSFTYSTVAAMGKATDLTLDVHLMIEKPIRYVENFCRAGADYLTIHLEADSRENIRSALEKIRALGVKPGIVLKPGTPAEAAEEFLPLVDMVLVMTVEPGFGGQKFMSAMMPKVTRLRQLLDEVNPSCHLEVDGGVDKETYRTCLESGADVLVAGSAFFRSENPEALRILIEG</sequence>
<evidence type="ECO:0000256" key="3">
    <source>
        <dbReference type="ARBA" id="ARBA00001941"/>
    </source>
</evidence>
<dbReference type="EC" id="5.1.3.1" evidence="7 10"/>
<dbReference type="InterPro" id="IPR011060">
    <property type="entry name" value="RibuloseP-bd_barrel"/>
</dbReference>
<evidence type="ECO:0000256" key="13">
    <source>
        <dbReference type="PIRSR" id="PIRSR001461-2"/>
    </source>
</evidence>
<dbReference type="SUPFAM" id="SSF51366">
    <property type="entry name" value="Ribulose-phoshate binding barrel"/>
    <property type="match status" value="1"/>
</dbReference>
<comment type="cofactor">
    <cofactor evidence="5">
        <name>Fe(2+)</name>
        <dbReference type="ChEBI" id="CHEBI:29033"/>
    </cofactor>
</comment>
<feature type="binding site" evidence="10 14">
    <location>
        <position position="66"/>
    </location>
    <ligand>
        <name>substrate</name>
    </ligand>
</feature>
<dbReference type="GO" id="GO:0004750">
    <property type="term" value="F:D-ribulose-phosphate 3-epimerase activity"/>
    <property type="evidence" value="ECO:0007669"/>
    <property type="project" value="UniProtKB-UniRule"/>
</dbReference>
<dbReference type="AlphaFoldDB" id="A0A9D0Z3Y4"/>
<keyword evidence="9 10" id="KW-0413">Isomerase</keyword>
<dbReference type="GO" id="GO:0005737">
    <property type="term" value="C:cytoplasm"/>
    <property type="evidence" value="ECO:0007669"/>
    <property type="project" value="UniProtKB-ARBA"/>
</dbReference>
<protein>
    <recommendedName>
        <fullName evidence="7 10">Ribulose-phosphate 3-epimerase</fullName>
        <ecNumber evidence="7 10">5.1.3.1</ecNumber>
    </recommendedName>
</protein>
<comment type="pathway">
    <text evidence="10">Carbohydrate degradation.</text>
</comment>
<evidence type="ECO:0000256" key="8">
    <source>
        <dbReference type="ARBA" id="ARBA00022723"/>
    </source>
</evidence>
<evidence type="ECO:0000256" key="1">
    <source>
        <dbReference type="ARBA" id="ARBA00001782"/>
    </source>
</evidence>
<dbReference type="EMBL" id="DVFK01000088">
    <property type="protein sequence ID" value="HIQ68131.1"/>
    <property type="molecule type" value="Genomic_DNA"/>
</dbReference>
<dbReference type="Gene3D" id="3.20.20.70">
    <property type="entry name" value="Aldolase class I"/>
    <property type="match status" value="1"/>
</dbReference>
<gene>
    <name evidence="10 15" type="primary">rpe</name>
    <name evidence="15" type="ORF">IAB74_06455</name>
</gene>
<dbReference type="InterPro" id="IPR000056">
    <property type="entry name" value="Ribul_P_3_epim-like"/>
</dbReference>
<dbReference type="NCBIfam" id="TIGR01163">
    <property type="entry name" value="rpe"/>
    <property type="match status" value="1"/>
</dbReference>
<dbReference type="CDD" id="cd00429">
    <property type="entry name" value="RPE"/>
    <property type="match status" value="1"/>
</dbReference>
<comment type="cofactor">
    <cofactor evidence="2">
        <name>Mn(2+)</name>
        <dbReference type="ChEBI" id="CHEBI:29035"/>
    </cofactor>
</comment>
<dbReference type="Pfam" id="PF00834">
    <property type="entry name" value="Ribul_P_3_epim"/>
    <property type="match status" value="1"/>
</dbReference>
<comment type="similarity">
    <text evidence="6 10 11">Belongs to the ribulose-phosphate 3-epimerase family.</text>
</comment>
<dbReference type="GO" id="GO:0006098">
    <property type="term" value="P:pentose-phosphate shunt"/>
    <property type="evidence" value="ECO:0007669"/>
    <property type="project" value="UniProtKB-UniRule"/>
</dbReference>
<keyword evidence="13" id="KW-0862">Zinc</keyword>
<dbReference type="InterPro" id="IPR026019">
    <property type="entry name" value="Ribul_P_3_epim"/>
</dbReference>
<proteinExistence type="inferred from homology"/>
<dbReference type="PIRSF" id="PIRSF001461">
    <property type="entry name" value="RPE"/>
    <property type="match status" value="1"/>
</dbReference>
<feature type="active site" description="Proton acceptor" evidence="10 12">
    <location>
        <position position="34"/>
    </location>
</feature>
<dbReference type="PROSITE" id="PS01086">
    <property type="entry name" value="RIBUL_P_3_EPIMER_2"/>
    <property type="match status" value="1"/>
</dbReference>
<comment type="cofactor">
    <cofactor evidence="4">
        <name>Zn(2+)</name>
        <dbReference type="ChEBI" id="CHEBI:29105"/>
    </cofactor>
</comment>
<comment type="caution">
    <text evidence="15">The sequence shown here is derived from an EMBL/GenBank/DDBJ whole genome shotgun (WGS) entry which is preliminary data.</text>
</comment>
<reference evidence="15" key="1">
    <citation type="submission" date="2020-10" db="EMBL/GenBank/DDBJ databases">
        <authorList>
            <person name="Gilroy R."/>
        </authorList>
    </citation>
    <scope>NUCLEOTIDE SEQUENCE</scope>
    <source>
        <strain evidence="15">13361</strain>
    </source>
</reference>
<feature type="binding site" evidence="10 14">
    <location>
        <begin position="199"/>
        <end position="200"/>
    </location>
    <ligand>
        <name>substrate</name>
    </ligand>
</feature>
<feature type="binding site" evidence="10 14">
    <location>
        <position position="7"/>
    </location>
    <ligand>
        <name>substrate</name>
    </ligand>
</feature>
<feature type="binding site" evidence="10 13">
    <location>
        <position position="34"/>
    </location>
    <ligand>
        <name>a divalent metal cation</name>
        <dbReference type="ChEBI" id="CHEBI:60240"/>
    </ligand>
</feature>
<comment type="cofactor">
    <cofactor evidence="10 13">
        <name>a divalent metal cation</name>
        <dbReference type="ChEBI" id="CHEBI:60240"/>
    </cofactor>
    <text evidence="10 13">Binds 1 divalent metal cation per subunit.</text>
</comment>
<dbReference type="GO" id="GO:0019323">
    <property type="term" value="P:pentose catabolic process"/>
    <property type="evidence" value="ECO:0007669"/>
    <property type="project" value="UniProtKB-UniRule"/>
</dbReference>
<evidence type="ECO:0000256" key="2">
    <source>
        <dbReference type="ARBA" id="ARBA00001936"/>
    </source>
</evidence>
<evidence type="ECO:0000313" key="15">
    <source>
        <dbReference type="EMBL" id="HIQ68131.1"/>
    </source>
</evidence>
<evidence type="ECO:0000256" key="4">
    <source>
        <dbReference type="ARBA" id="ARBA00001947"/>
    </source>
</evidence>
<organism evidence="15 16">
    <name type="scientific">Candidatus Faecousia excrementigallinarum</name>
    <dbReference type="NCBI Taxonomy" id="2840806"/>
    <lineage>
        <taxon>Bacteria</taxon>
        <taxon>Bacillati</taxon>
        <taxon>Bacillota</taxon>
        <taxon>Clostridia</taxon>
        <taxon>Eubacteriales</taxon>
        <taxon>Oscillospiraceae</taxon>
        <taxon>Faecousia</taxon>
    </lineage>
</organism>
<dbReference type="InterPro" id="IPR013785">
    <property type="entry name" value="Aldolase_TIM"/>
</dbReference>
<feature type="binding site" evidence="10 13">
    <location>
        <position position="32"/>
    </location>
    <ligand>
        <name>a divalent metal cation</name>
        <dbReference type="ChEBI" id="CHEBI:60240"/>
    </ligand>
</feature>
<dbReference type="NCBIfam" id="NF004076">
    <property type="entry name" value="PRK05581.1-4"/>
    <property type="match status" value="1"/>
</dbReference>
<accession>A0A9D0Z3Y4</accession>
<comment type="catalytic activity">
    <reaction evidence="1 10 11">
        <text>D-ribulose 5-phosphate = D-xylulose 5-phosphate</text>
        <dbReference type="Rhea" id="RHEA:13677"/>
        <dbReference type="ChEBI" id="CHEBI:57737"/>
        <dbReference type="ChEBI" id="CHEBI:58121"/>
        <dbReference type="EC" id="5.1.3.1"/>
    </reaction>
</comment>
<evidence type="ECO:0000256" key="12">
    <source>
        <dbReference type="PIRSR" id="PIRSR001461-1"/>
    </source>
</evidence>
<feature type="binding site" evidence="10 13">
    <location>
        <position position="66"/>
    </location>
    <ligand>
        <name>a divalent metal cation</name>
        <dbReference type="ChEBI" id="CHEBI:60240"/>
    </ligand>
</feature>
<evidence type="ECO:0000256" key="11">
    <source>
        <dbReference type="PIRNR" id="PIRNR001461"/>
    </source>
</evidence>
<evidence type="ECO:0000256" key="5">
    <source>
        <dbReference type="ARBA" id="ARBA00001954"/>
    </source>
</evidence>
<dbReference type="Proteomes" id="UP000886796">
    <property type="component" value="Unassembled WGS sequence"/>
</dbReference>
<evidence type="ECO:0000256" key="14">
    <source>
        <dbReference type="PIRSR" id="PIRSR001461-3"/>
    </source>
</evidence>
<evidence type="ECO:0000256" key="9">
    <source>
        <dbReference type="ARBA" id="ARBA00023235"/>
    </source>
</evidence>
<feature type="binding site" evidence="10">
    <location>
        <begin position="177"/>
        <end position="179"/>
    </location>
    <ligand>
        <name>substrate</name>
    </ligand>
</feature>
<keyword evidence="13" id="KW-0464">Manganese</keyword>
<comment type="function">
    <text evidence="10">Catalyzes the reversible epimerization of D-ribulose 5-phosphate to D-xylulose 5-phosphate.</text>
</comment>
<feature type="binding site" evidence="14">
    <location>
        <position position="179"/>
    </location>
    <ligand>
        <name>substrate</name>
    </ligand>
</feature>
<dbReference type="FunFam" id="3.20.20.70:FF:000004">
    <property type="entry name" value="Ribulose-phosphate 3-epimerase"/>
    <property type="match status" value="1"/>
</dbReference>
<keyword evidence="8 10" id="KW-0479">Metal-binding</keyword>
<evidence type="ECO:0000256" key="7">
    <source>
        <dbReference type="ARBA" id="ARBA00013188"/>
    </source>
</evidence>